<dbReference type="AlphaFoldDB" id="A0A5B7JNP3"/>
<proteinExistence type="predicted"/>
<keyword evidence="2" id="KW-1185">Reference proteome</keyword>
<dbReference type="EMBL" id="VSRR010099653">
    <property type="protein sequence ID" value="MPC94718.1"/>
    <property type="molecule type" value="Genomic_DNA"/>
</dbReference>
<dbReference type="Proteomes" id="UP000324222">
    <property type="component" value="Unassembled WGS sequence"/>
</dbReference>
<gene>
    <name evidence="1" type="ORF">E2C01_089899</name>
</gene>
<evidence type="ECO:0000313" key="1">
    <source>
        <dbReference type="EMBL" id="MPC94718.1"/>
    </source>
</evidence>
<comment type="caution">
    <text evidence="1">The sequence shown here is derived from an EMBL/GenBank/DDBJ whole genome shotgun (WGS) entry which is preliminary data.</text>
</comment>
<reference evidence="1 2" key="1">
    <citation type="submission" date="2019-05" db="EMBL/GenBank/DDBJ databases">
        <title>Another draft genome of Portunus trituberculatus and its Hox gene families provides insights of decapod evolution.</title>
        <authorList>
            <person name="Jeong J.-H."/>
            <person name="Song I."/>
            <person name="Kim S."/>
            <person name="Choi T."/>
            <person name="Kim D."/>
            <person name="Ryu S."/>
            <person name="Kim W."/>
        </authorList>
    </citation>
    <scope>NUCLEOTIDE SEQUENCE [LARGE SCALE GENOMIC DNA]</scope>
    <source>
        <tissue evidence="1">Muscle</tissue>
    </source>
</reference>
<evidence type="ECO:0000313" key="2">
    <source>
        <dbReference type="Proteomes" id="UP000324222"/>
    </source>
</evidence>
<name>A0A5B7JNP3_PORTR</name>
<sequence length="61" mass="7188">MKMVKEQEAVRNVTTWDGKILAWLEDKERPVEITTPDDLFKVGIESPDWKHLRLDHLQSTL</sequence>
<accession>A0A5B7JNP3</accession>
<protein>
    <submittedName>
        <fullName evidence="1">Uncharacterized protein</fullName>
    </submittedName>
</protein>
<organism evidence="1 2">
    <name type="scientific">Portunus trituberculatus</name>
    <name type="common">Swimming crab</name>
    <name type="synonym">Neptunus trituberculatus</name>
    <dbReference type="NCBI Taxonomy" id="210409"/>
    <lineage>
        <taxon>Eukaryota</taxon>
        <taxon>Metazoa</taxon>
        <taxon>Ecdysozoa</taxon>
        <taxon>Arthropoda</taxon>
        <taxon>Crustacea</taxon>
        <taxon>Multicrustacea</taxon>
        <taxon>Malacostraca</taxon>
        <taxon>Eumalacostraca</taxon>
        <taxon>Eucarida</taxon>
        <taxon>Decapoda</taxon>
        <taxon>Pleocyemata</taxon>
        <taxon>Brachyura</taxon>
        <taxon>Eubrachyura</taxon>
        <taxon>Portunoidea</taxon>
        <taxon>Portunidae</taxon>
        <taxon>Portuninae</taxon>
        <taxon>Portunus</taxon>
    </lineage>
</organism>